<sequence>MDVPAARRRGNLYGKGARKARVHDIFDIAAQTPVENPPTLTPCAPVLSRPRQATNTPHIQLQNELREAAINISGDTKEDSSAGTVPSPLIATESSTMFDLHSSEEEPTWLKPKRALKKRKIASVKPNQPRNDMQVDRESDITMSKTKGLRMLNESAKKKLQPKLVNANVAIEHSKSTNVARELKRPAKGAASGRSASPGKLVPPNASHSHQPNVSGVSSLEESDSSTKSRPSRRSTPKRKRRASDNSLMVSPSPSDLHLTALRLTPDSSSQRLHVSSEDEHMGDSSSKPARTGRTRLIDRLDAPGAQSINTSSHTLSQEQRSNQPNDSVAPLGKVSATRLAKNNSDQEEKPSSVSVAAPSGRPRATYAKQRSYLSNMADSLESLSAPNSQPSSQEIYSQALNFTRVTSQMELDNDDSDEAEPFSRIKSIHELRRGGAIRKFDLELDTILEDVESSSKSRRIPGLLQLVSKLDELSFLRHFQDSGGLQRLMDCANASLDEVSATLMVLVIHCMVVAESSSPRVVLQMLNALYKLPPRLVSEPRSLTKVAKDRSQNLSKVLVKDITEFEEKRSKVSGQTCVAVNRTMLGSVESTLRTLIGLKEPFPKLPRALLDEILSNLAKAQDMVEGGGMAKHLETIRLLLSLLGIACANHEVTGSHLSTARITELGESVASIMKEARQAQRQIEHSCLRLIVSLSNNDATTCDVLVDGHLVCAVFQVIDDRFLSLASRASQEQEIDHAQLESVILAVGCLLNFAECADSARSRMLRLTASGKNMVDGLVDIFNSHVDQTSEALTIDQTQILVAFGYISALLCTLCLDPTARERISQSLKGKGLSPLFAAADTFLDHLQTVEAALGEEGGSSTGFTERFAAVLETVKQHDLQ</sequence>
<feature type="compositionally biased region" description="Basic residues" evidence="1">
    <location>
        <begin position="230"/>
        <end position="242"/>
    </location>
</feature>
<evidence type="ECO:0000313" key="4">
    <source>
        <dbReference type="Proteomes" id="UP000053411"/>
    </source>
</evidence>
<dbReference type="Pfam" id="PF07814">
    <property type="entry name" value="WAPL"/>
    <property type="match status" value="1"/>
</dbReference>
<organism evidence="3 4">
    <name type="scientific">Fonsecaea multimorphosa CBS 102226</name>
    <dbReference type="NCBI Taxonomy" id="1442371"/>
    <lineage>
        <taxon>Eukaryota</taxon>
        <taxon>Fungi</taxon>
        <taxon>Dikarya</taxon>
        <taxon>Ascomycota</taxon>
        <taxon>Pezizomycotina</taxon>
        <taxon>Eurotiomycetes</taxon>
        <taxon>Chaetothyriomycetidae</taxon>
        <taxon>Chaetothyriales</taxon>
        <taxon>Herpotrichiellaceae</taxon>
        <taxon>Fonsecaea</taxon>
    </lineage>
</organism>
<evidence type="ECO:0000259" key="2">
    <source>
        <dbReference type="Pfam" id="PF07814"/>
    </source>
</evidence>
<name>A0A0D2JFN1_9EURO</name>
<dbReference type="Gene3D" id="1.25.10.10">
    <property type="entry name" value="Leucine-rich Repeat Variant"/>
    <property type="match status" value="1"/>
</dbReference>
<dbReference type="EMBL" id="KN848114">
    <property type="protein sequence ID" value="KIX91977.1"/>
    <property type="molecule type" value="Genomic_DNA"/>
</dbReference>
<dbReference type="Proteomes" id="UP000053411">
    <property type="component" value="Unassembled WGS sequence"/>
</dbReference>
<dbReference type="InterPro" id="IPR022771">
    <property type="entry name" value="WAPL_C"/>
</dbReference>
<feature type="compositionally biased region" description="Polar residues" evidence="1">
    <location>
        <begin position="307"/>
        <end position="327"/>
    </location>
</feature>
<proteinExistence type="predicted"/>
<feature type="domain" description="Wings apart-like protein C-terminal" evidence="2">
    <location>
        <begin position="426"/>
        <end position="759"/>
    </location>
</feature>
<dbReference type="VEuPathDB" id="FungiDB:Z520_12304"/>
<dbReference type="GeneID" id="27718050"/>
<feature type="region of interest" description="Disordered" evidence="1">
    <location>
        <begin position="176"/>
        <end position="256"/>
    </location>
</feature>
<dbReference type="RefSeq" id="XP_016626100.1">
    <property type="nucleotide sequence ID" value="XM_016782790.1"/>
</dbReference>
<dbReference type="STRING" id="1442371.A0A0D2JFN1"/>
<evidence type="ECO:0000256" key="1">
    <source>
        <dbReference type="SAM" id="MobiDB-lite"/>
    </source>
</evidence>
<keyword evidence="4" id="KW-1185">Reference proteome</keyword>
<evidence type="ECO:0000313" key="3">
    <source>
        <dbReference type="EMBL" id="KIX91977.1"/>
    </source>
</evidence>
<dbReference type="InterPro" id="IPR011989">
    <property type="entry name" value="ARM-like"/>
</dbReference>
<feature type="compositionally biased region" description="Polar residues" evidence="1">
    <location>
        <begin position="245"/>
        <end position="254"/>
    </location>
</feature>
<protein>
    <recommendedName>
        <fullName evidence="2">Wings apart-like protein C-terminal domain-containing protein</fullName>
    </recommendedName>
</protein>
<reference evidence="3 4" key="1">
    <citation type="submission" date="2015-01" db="EMBL/GenBank/DDBJ databases">
        <title>The Genome Sequence of Fonsecaea multimorphosa CBS 102226.</title>
        <authorList>
            <consortium name="The Broad Institute Genomics Platform"/>
            <person name="Cuomo C."/>
            <person name="de Hoog S."/>
            <person name="Gorbushina A."/>
            <person name="Stielow B."/>
            <person name="Teixiera M."/>
            <person name="Abouelleil A."/>
            <person name="Chapman S.B."/>
            <person name="Priest M."/>
            <person name="Young S.K."/>
            <person name="Wortman J."/>
            <person name="Nusbaum C."/>
            <person name="Birren B."/>
        </authorList>
    </citation>
    <scope>NUCLEOTIDE SEQUENCE [LARGE SCALE GENOMIC DNA]</scope>
    <source>
        <strain evidence="3 4">CBS 102226</strain>
    </source>
</reference>
<dbReference type="AlphaFoldDB" id="A0A0D2JFN1"/>
<accession>A0A0D2JFN1</accession>
<feature type="region of interest" description="Disordered" evidence="1">
    <location>
        <begin position="268"/>
        <end position="365"/>
    </location>
</feature>
<gene>
    <name evidence="3" type="ORF">Z520_12304</name>
</gene>
<dbReference type="OrthoDB" id="78088at2759"/>